<dbReference type="RefSeq" id="WP_126986582.1">
    <property type="nucleotide sequence ID" value="NZ_ML133854.1"/>
</dbReference>
<dbReference type="GeneID" id="78121092"/>
<evidence type="ECO:0000313" key="2">
    <source>
        <dbReference type="EMBL" id="RRR18849.1"/>
    </source>
</evidence>
<dbReference type="Proteomes" id="UP000274327">
    <property type="component" value="Unassembled WGS sequence"/>
</dbReference>
<protein>
    <recommendedName>
        <fullName evidence="4">Gluconate 2-dehydrogenase subunit 3 family protein</fullName>
    </recommendedName>
</protein>
<organism evidence="2 3">
    <name type="scientific">Brachybacterium paraconglomeratum</name>
    <dbReference type="NCBI Taxonomy" id="173362"/>
    <lineage>
        <taxon>Bacteria</taxon>
        <taxon>Bacillati</taxon>
        <taxon>Actinomycetota</taxon>
        <taxon>Actinomycetes</taxon>
        <taxon>Micrococcales</taxon>
        <taxon>Dermabacteraceae</taxon>
        <taxon>Brachybacterium</taxon>
    </lineage>
</organism>
<dbReference type="EMBL" id="QOCI01000006">
    <property type="protein sequence ID" value="RRR18849.1"/>
    <property type="molecule type" value="Genomic_DNA"/>
</dbReference>
<gene>
    <name evidence="2" type="ORF">DS079_08660</name>
</gene>
<name>A0A3R8RQ23_9MICO</name>
<evidence type="ECO:0008006" key="4">
    <source>
        <dbReference type="Google" id="ProtNLM"/>
    </source>
</evidence>
<sequence>MSAPDGDEAVNEIEGTDEAEATLTALIKAAFPHERVPETAYRRAADTVRCAAEESAWMRVKLAHGLDSLEALADGRFAELSPEEALPLLLRIQHTTFFGFVRQTVVVSLYEDEEVWEVIGYEGPSFEKGGYLHRGFDDLDWLPDPRIEEYDGEPLVEVVSDLPRGATTKSVRGAAVPAGQSRARAGRTGRGTKGQQA</sequence>
<reference evidence="2 3" key="1">
    <citation type="submission" date="2018-07" db="EMBL/GenBank/DDBJ databases">
        <title>Brachybacteriurn paraconglorneratum KCTC 9916.</title>
        <authorList>
            <person name="Li Y."/>
        </authorList>
    </citation>
    <scope>NUCLEOTIDE SEQUENCE [LARGE SCALE GENOMIC DNA]</scope>
    <source>
        <strain evidence="2 3">KCTC 9916</strain>
    </source>
</reference>
<keyword evidence="3" id="KW-1185">Reference proteome</keyword>
<evidence type="ECO:0000313" key="3">
    <source>
        <dbReference type="Proteomes" id="UP000274327"/>
    </source>
</evidence>
<accession>A0A3R8RQ23</accession>
<evidence type="ECO:0000256" key="1">
    <source>
        <dbReference type="SAM" id="MobiDB-lite"/>
    </source>
</evidence>
<proteinExistence type="predicted"/>
<dbReference type="AlphaFoldDB" id="A0A3R8RQ23"/>
<feature type="region of interest" description="Disordered" evidence="1">
    <location>
        <begin position="169"/>
        <end position="197"/>
    </location>
</feature>
<comment type="caution">
    <text evidence="2">The sequence shown here is derived from an EMBL/GenBank/DDBJ whole genome shotgun (WGS) entry which is preliminary data.</text>
</comment>
<feature type="compositionally biased region" description="Gly residues" evidence="1">
    <location>
        <begin position="188"/>
        <end position="197"/>
    </location>
</feature>